<evidence type="ECO:0000313" key="2">
    <source>
        <dbReference type="Proteomes" id="UP000184071"/>
    </source>
</evidence>
<organism evidence="1 2">
    <name type="scientific">Flavobacterium defluvii</name>
    <dbReference type="NCBI Taxonomy" id="370979"/>
    <lineage>
        <taxon>Bacteria</taxon>
        <taxon>Pseudomonadati</taxon>
        <taxon>Bacteroidota</taxon>
        <taxon>Flavobacteriia</taxon>
        <taxon>Flavobacteriales</taxon>
        <taxon>Flavobacteriaceae</taxon>
        <taxon>Flavobacterium</taxon>
    </lineage>
</organism>
<evidence type="ECO:0000313" key="1">
    <source>
        <dbReference type="EMBL" id="SHH71963.1"/>
    </source>
</evidence>
<dbReference type="AlphaFoldDB" id="A0A1M5VAK8"/>
<reference evidence="2" key="1">
    <citation type="submission" date="2016-11" db="EMBL/GenBank/DDBJ databases">
        <authorList>
            <person name="Varghese N."/>
            <person name="Submissions S."/>
        </authorList>
    </citation>
    <scope>NUCLEOTIDE SEQUENCE [LARGE SCALE GENOMIC DNA]</scope>
    <source>
        <strain evidence="2">DSM 17963</strain>
    </source>
</reference>
<dbReference type="EMBL" id="FQWC01000010">
    <property type="protein sequence ID" value="SHH71963.1"/>
    <property type="molecule type" value="Genomic_DNA"/>
</dbReference>
<name>A0A1M5VAK8_9FLAO</name>
<protein>
    <submittedName>
        <fullName evidence="1">Uncharacterized protein</fullName>
    </submittedName>
</protein>
<sequence length="337" mass="39419">MSKSCSLLNFNLILHELTNIFMKTFIPLLFLLILTSCNKNHSDEKYEKKIVENKYSIFIPESLGATAELNNIASIQFQNLSEDFYVIVLDETKESFANAVKNNPTSISPDLEGYYNVIVSHFKKITQKDFKVYAIEKKKINSSNAIVFSMSGMSDNYPAFYRYAIIEGDQRYYQIMSWTNIPQEKKYTERMNKIIESFSVEETNSSINKSLLAKDKTKKEKLELEKNNSTEISYEKPDDEIQEIGSLFRPEIMQQEKIKLSNGKSNYQYTLTNSDLLDKDLENIKNHSKKITINYYNLLKRTNNPFSYNKIIVKIIHRNNKIDRFEYSEKDIKNISM</sequence>
<keyword evidence="2" id="KW-1185">Reference proteome</keyword>
<dbReference type="Proteomes" id="UP000184071">
    <property type="component" value="Unassembled WGS sequence"/>
</dbReference>
<dbReference type="Gene3D" id="3.40.1000.10">
    <property type="entry name" value="Mog1/PsbP, alpha/beta/alpha sandwich"/>
    <property type="match status" value="1"/>
</dbReference>
<gene>
    <name evidence="1" type="ORF">SAMN05443663_11083</name>
</gene>
<proteinExistence type="predicted"/>
<accession>A0A1M5VAK8</accession>